<evidence type="ECO:0000259" key="1">
    <source>
        <dbReference type="Pfam" id="PF00646"/>
    </source>
</evidence>
<dbReference type="InterPro" id="IPR001810">
    <property type="entry name" value="F-box_dom"/>
</dbReference>
<dbReference type="Gene3D" id="1.20.1280.50">
    <property type="match status" value="1"/>
</dbReference>
<gene>
    <name evidence="2" type="ORF">PHAVU_007G236100g</name>
</gene>
<dbReference type="EMBL" id="CM002294">
    <property type="protein sequence ID" value="ESW17399.1"/>
    <property type="molecule type" value="Genomic_DNA"/>
</dbReference>
<accession>V7BHM4</accession>
<dbReference type="SMR" id="V7BHM4"/>
<evidence type="ECO:0000313" key="2">
    <source>
        <dbReference type="EMBL" id="ESW17399.1"/>
    </source>
</evidence>
<protein>
    <recommendedName>
        <fullName evidence="1">F-box domain-containing protein</fullName>
    </recommendedName>
</protein>
<dbReference type="PANTHER" id="PTHR31672:SF13">
    <property type="entry name" value="F-BOX PROTEIN CPR30-LIKE"/>
    <property type="match status" value="1"/>
</dbReference>
<dbReference type="OrthoDB" id="1751495at2759"/>
<evidence type="ECO:0000313" key="3">
    <source>
        <dbReference type="Proteomes" id="UP000000226"/>
    </source>
</evidence>
<dbReference type="OMA" id="HGELMME"/>
<dbReference type="PANTHER" id="PTHR31672">
    <property type="entry name" value="BNACNNG10540D PROTEIN"/>
    <property type="match status" value="1"/>
</dbReference>
<dbReference type="AlphaFoldDB" id="V7BHM4"/>
<dbReference type="InterPro" id="IPR050796">
    <property type="entry name" value="SCF_F-box_component"/>
</dbReference>
<dbReference type="Gramene" id="ESW17399">
    <property type="protein sequence ID" value="ESW17399"/>
    <property type="gene ID" value="PHAVU_007G236100g"/>
</dbReference>
<reference evidence="3" key="1">
    <citation type="journal article" date="2014" name="Nat. Genet.">
        <title>A reference genome for common bean and genome-wide analysis of dual domestications.</title>
        <authorList>
            <person name="Schmutz J."/>
            <person name="McClean P.E."/>
            <person name="Mamidi S."/>
            <person name="Wu G.A."/>
            <person name="Cannon S.B."/>
            <person name="Grimwood J."/>
            <person name="Jenkins J."/>
            <person name="Shu S."/>
            <person name="Song Q."/>
            <person name="Chavarro C."/>
            <person name="Torres-Torres M."/>
            <person name="Geffroy V."/>
            <person name="Moghaddam S.M."/>
            <person name="Gao D."/>
            <person name="Abernathy B."/>
            <person name="Barry K."/>
            <person name="Blair M."/>
            <person name="Brick M.A."/>
            <person name="Chovatia M."/>
            <person name="Gepts P."/>
            <person name="Goodstein D.M."/>
            <person name="Gonzales M."/>
            <person name="Hellsten U."/>
            <person name="Hyten D.L."/>
            <person name="Jia G."/>
            <person name="Kelly J.D."/>
            <person name="Kudrna D."/>
            <person name="Lee R."/>
            <person name="Richard M.M."/>
            <person name="Miklas P.N."/>
            <person name="Osorno J.M."/>
            <person name="Rodrigues J."/>
            <person name="Thareau V."/>
            <person name="Urrea C.A."/>
            <person name="Wang M."/>
            <person name="Yu Y."/>
            <person name="Zhang M."/>
            <person name="Wing R.A."/>
            <person name="Cregan P.B."/>
            <person name="Rokhsar D.S."/>
            <person name="Jackson S.A."/>
        </authorList>
    </citation>
    <scope>NUCLEOTIDE SEQUENCE [LARGE SCALE GENOMIC DNA]</scope>
    <source>
        <strain evidence="3">cv. G19833</strain>
    </source>
</reference>
<name>V7BHM4_PHAVU</name>
<dbReference type="InterPro" id="IPR036047">
    <property type="entry name" value="F-box-like_dom_sf"/>
</dbReference>
<sequence>MSHSIFLHGELMMEILSRVPVKDLMQFRCTSKWMNHLVLDRAFVKLHLQRCSKNTNILFIYFISKE</sequence>
<dbReference type="Proteomes" id="UP000000226">
    <property type="component" value="Chromosome 7"/>
</dbReference>
<feature type="domain" description="F-box" evidence="1">
    <location>
        <begin position="10"/>
        <end position="43"/>
    </location>
</feature>
<dbReference type="Pfam" id="PF00646">
    <property type="entry name" value="F-box"/>
    <property type="match status" value="1"/>
</dbReference>
<dbReference type="SUPFAM" id="SSF81383">
    <property type="entry name" value="F-box domain"/>
    <property type="match status" value="1"/>
</dbReference>
<organism evidence="2 3">
    <name type="scientific">Phaseolus vulgaris</name>
    <name type="common">Kidney bean</name>
    <name type="synonym">French bean</name>
    <dbReference type="NCBI Taxonomy" id="3885"/>
    <lineage>
        <taxon>Eukaryota</taxon>
        <taxon>Viridiplantae</taxon>
        <taxon>Streptophyta</taxon>
        <taxon>Embryophyta</taxon>
        <taxon>Tracheophyta</taxon>
        <taxon>Spermatophyta</taxon>
        <taxon>Magnoliopsida</taxon>
        <taxon>eudicotyledons</taxon>
        <taxon>Gunneridae</taxon>
        <taxon>Pentapetalae</taxon>
        <taxon>rosids</taxon>
        <taxon>fabids</taxon>
        <taxon>Fabales</taxon>
        <taxon>Fabaceae</taxon>
        <taxon>Papilionoideae</taxon>
        <taxon>50 kb inversion clade</taxon>
        <taxon>NPAAA clade</taxon>
        <taxon>indigoferoid/millettioid clade</taxon>
        <taxon>Phaseoleae</taxon>
        <taxon>Phaseolus</taxon>
    </lineage>
</organism>
<keyword evidence="3" id="KW-1185">Reference proteome</keyword>
<proteinExistence type="predicted"/>